<reference evidence="4" key="1">
    <citation type="journal article" date="2014" name="Int. J. Syst. Evol. Microbiol.">
        <title>Complete genome sequence of Corynebacterium casei LMG S-19264T (=DSM 44701T), isolated from a smear-ripened cheese.</title>
        <authorList>
            <consortium name="US DOE Joint Genome Institute (JGI-PGF)"/>
            <person name="Walter F."/>
            <person name="Albersmeier A."/>
            <person name="Kalinowski J."/>
            <person name="Ruckert C."/>
        </authorList>
    </citation>
    <scope>NUCLEOTIDE SEQUENCE</scope>
    <source>
        <strain evidence="4">VKM B-1606</strain>
    </source>
</reference>
<feature type="domain" description="PAC" evidence="2">
    <location>
        <begin position="375"/>
        <end position="427"/>
    </location>
</feature>
<dbReference type="InterPro" id="IPR000160">
    <property type="entry name" value="GGDEF_dom"/>
</dbReference>
<feature type="domain" description="PAS" evidence="1">
    <location>
        <begin position="302"/>
        <end position="372"/>
    </location>
</feature>
<comment type="caution">
    <text evidence="4">The sequence shown here is derived from an EMBL/GenBank/DDBJ whole genome shotgun (WGS) entry which is preliminary data.</text>
</comment>
<dbReference type="CDD" id="cd00130">
    <property type="entry name" value="PAS"/>
    <property type="match status" value="2"/>
</dbReference>
<dbReference type="InterPro" id="IPR035965">
    <property type="entry name" value="PAS-like_dom_sf"/>
</dbReference>
<dbReference type="RefSeq" id="WP_204949599.1">
    <property type="nucleotide sequence ID" value="NZ_BSFF01000001.1"/>
</dbReference>
<dbReference type="Pfam" id="PF08448">
    <property type="entry name" value="PAS_4"/>
    <property type="match status" value="1"/>
</dbReference>
<keyword evidence="6" id="KW-1185">Reference proteome</keyword>
<dbReference type="PANTHER" id="PTHR44757:SF2">
    <property type="entry name" value="BIOFILM ARCHITECTURE MAINTENANCE PROTEIN MBAA"/>
    <property type="match status" value="1"/>
</dbReference>
<dbReference type="SMART" id="SM00091">
    <property type="entry name" value="PAS"/>
    <property type="match status" value="3"/>
</dbReference>
<dbReference type="SUPFAM" id="SSF55073">
    <property type="entry name" value="Nucleotide cyclase"/>
    <property type="match status" value="1"/>
</dbReference>
<dbReference type="GO" id="GO:0003824">
    <property type="term" value="F:catalytic activity"/>
    <property type="evidence" value="ECO:0007669"/>
    <property type="project" value="UniProtKB-ARBA"/>
</dbReference>
<dbReference type="Pfam" id="PF08447">
    <property type="entry name" value="PAS_3"/>
    <property type="match status" value="2"/>
</dbReference>
<dbReference type="NCBIfam" id="TIGR00229">
    <property type="entry name" value="sensory_box"/>
    <property type="match status" value="2"/>
</dbReference>
<dbReference type="InterPro" id="IPR043128">
    <property type="entry name" value="Rev_trsase/Diguanyl_cyclase"/>
</dbReference>
<dbReference type="EMBL" id="BSFF01000001">
    <property type="protein sequence ID" value="GLK54250.1"/>
    <property type="molecule type" value="Genomic_DNA"/>
</dbReference>
<dbReference type="Proteomes" id="UP000758856">
    <property type="component" value="Unassembled WGS sequence"/>
</dbReference>
<evidence type="ECO:0000313" key="6">
    <source>
        <dbReference type="Proteomes" id="UP000758856"/>
    </source>
</evidence>
<reference evidence="5 6" key="2">
    <citation type="submission" date="2021-01" db="EMBL/GenBank/DDBJ databases">
        <title>Genomic Encyclopedia of Type Strains, Phase IV (KMG-IV): sequencing the most valuable type-strain genomes for metagenomic binning, comparative biology and taxonomic classification.</title>
        <authorList>
            <person name="Goeker M."/>
        </authorList>
    </citation>
    <scope>NUCLEOTIDE SEQUENCE [LARGE SCALE GENOMIC DNA]</scope>
    <source>
        <strain evidence="5 6">DSM 6130</strain>
    </source>
</reference>
<name>A0A9W6MQ33_9HYPH</name>
<dbReference type="PROSITE" id="PS50112">
    <property type="entry name" value="PAS"/>
    <property type="match status" value="2"/>
</dbReference>
<sequence>MSDLADEPDSNSSAQAIGSWLAVQAAVDWSAAGLPRFEDWDVALVAIARLLACSTSPMAMLVGEKGVLIANDSAQELFAETTGAVNGRSVLEALPDSAAFYSSVLEAVLKGRALRFCKQPIKIKRHGQFVTRWFDLDFTPITSANGDVLAVLGIAFEVTTFVHRVRSLSEAEQRLRLALDGSGMVGVWTLDVASRTTVADASVARTYGLPVTACEAGIADDQFMAAIHPEDRQRVSDALSQAIETGAVYRCKYRVKAAAGPTRWVITSAKPAFDEAGDVSRLLGVIIDVTDQMETASALAESRFQFQTLTETLPQIVWSCDAEGRHDYFSTRWSEFTGIQPEETSEDTWKALVYPEHWPIVTEVWEHARSTGAPYDIDYRFRHRSGAYRWLRVMALPIRDERGRITRWFGTSTDIHETYLINEERERLAREFERIATEDHLTGVLTRRAFLERTSKLEDGQPRSQRQTSVLMLDIDHFKSINDTYGHPAGDQVLSETAAMIKASVRKQDIVGRLGGEEFAVFLPRCARDEAISVAERIRKSVESRIVSFNDRSLRATVSIGATSASPKCIHLERLLTTADKALYEAKTSGRNRTVFAATAL</sequence>
<evidence type="ECO:0000259" key="2">
    <source>
        <dbReference type="PROSITE" id="PS50113"/>
    </source>
</evidence>
<dbReference type="InterPro" id="IPR000014">
    <property type="entry name" value="PAS"/>
</dbReference>
<accession>A0A9W6MQ33</accession>
<dbReference type="EMBL" id="JAFBCY010000002">
    <property type="protein sequence ID" value="MBM7851193.1"/>
    <property type="molecule type" value="Genomic_DNA"/>
</dbReference>
<dbReference type="CDD" id="cd01949">
    <property type="entry name" value="GGDEF"/>
    <property type="match status" value="1"/>
</dbReference>
<dbReference type="PROSITE" id="PS50113">
    <property type="entry name" value="PAC"/>
    <property type="match status" value="2"/>
</dbReference>
<dbReference type="Pfam" id="PF00990">
    <property type="entry name" value="GGDEF"/>
    <property type="match status" value="1"/>
</dbReference>
<dbReference type="FunFam" id="3.30.450.20:FF:000099">
    <property type="entry name" value="Sensory box sensor histidine kinase"/>
    <property type="match status" value="1"/>
</dbReference>
<dbReference type="Gene3D" id="3.30.450.20">
    <property type="entry name" value="PAS domain"/>
    <property type="match status" value="3"/>
</dbReference>
<protein>
    <submittedName>
        <fullName evidence="5">Diguanylate cyclase (GGDEF)-like protein/PAS domain S-box-containing protein</fullName>
    </submittedName>
</protein>
<evidence type="ECO:0000313" key="7">
    <source>
        <dbReference type="Proteomes" id="UP001143400"/>
    </source>
</evidence>
<dbReference type="InterPro" id="IPR029787">
    <property type="entry name" value="Nucleotide_cyclase"/>
</dbReference>
<gene>
    <name evidence="4" type="ORF">GCM10008170_02690</name>
    <name evidence="5" type="ORF">JOD31_001418</name>
</gene>
<feature type="domain" description="GGDEF" evidence="3">
    <location>
        <begin position="466"/>
        <end position="599"/>
    </location>
</feature>
<dbReference type="InterPro" id="IPR052155">
    <property type="entry name" value="Biofilm_reg_signaling"/>
</dbReference>
<evidence type="ECO:0000259" key="3">
    <source>
        <dbReference type="PROSITE" id="PS50887"/>
    </source>
</evidence>
<evidence type="ECO:0000259" key="1">
    <source>
        <dbReference type="PROSITE" id="PS50112"/>
    </source>
</evidence>
<dbReference type="SMART" id="SM00086">
    <property type="entry name" value="PAC"/>
    <property type="match status" value="3"/>
</dbReference>
<dbReference type="Proteomes" id="UP001143400">
    <property type="component" value="Unassembled WGS sequence"/>
</dbReference>
<proteinExistence type="predicted"/>
<reference evidence="4" key="3">
    <citation type="submission" date="2023-01" db="EMBL/GenBank/DDBJ databases">
        <authorList>
            <person name="Sun Q."/>
            <person name="Evtushenko L."/>
        </authorList>
    </citation>
    <scope>NUCLEOTIDE SEQUENCE</scope>
    <source>
        <strain evidence="4">VKM B-1606</strain>
    </source>
</reference>
<dbReference type="InterPro" id="IPR013656">
    <property type="entry name" value="PAS_4"/>
</dbReference>
<organism evidence="4 7">
    <name type="scientific">Methylopila capsulata</name>
    <dbReference type="NCBI Taxonomy" id="61654"/>
    <lineage>
        <taxon>Bacteria</taxon>
        <taxon>Pseudomonadati</taxon>
        <taxon>Pseudomonadota</taxon>
        <taxon>Alphaproteobacteria</taxon>
        <taxon>Hyphomicrobiales</taxon>
        <taxon>Methylopilaceae</taxon>
        <taxon>Methylopila</taxon>
    </lineage>
</organism>
<dbReference type="FunFam" id="3.30.70.270:FF:000001">
    <property type="entry name" value="Diguanylate cyclase domain protein"/>
    <property type="match status" value="1"/>
</dbReference>
<dbReference type="AlphaFoldDB" id="A0A9W6MQ33"/>
<evidence type="ECO:0000313" key="4">
    <source>
        <dbReference type="EMBL" id="GLK54250.1"/>
    </source>
</evidence>
<dbReference type="Gene3D" id="3.30.70.270">
    <property type="match status" value="1"/>
</dbReference>
<dbReference type="SMART" id="SM00267">
    <property type="entry name" value="GGDEF"/>
    <property type="match status" value="1"/>
</dbReference>
<dbReference type="InterPro" id="IPR001610">
    <property type="entry name" value="PAC"/>
</dbReference>
<dbReference type="NCBIfam" id="TIGR00254">
    <property type="entry name" value="GGDEF"/>
    <property type="match status" value="1"/>
</dbReference>
<dbReference type="SUPFAM" id="SSF55785">
    <property type="entry name" value="PYP-like sensor domain (PAS domain)"/>
    <property type="match status" value="2"/>
</dbReference>
<dbReference type="PANTHER" id="PTHR44757">
    <property type="entry name" value="DIGUANYLATE CYCLASE DGCP"/>
    <property type="match status" value="1"/>
</dbReference>
<feature type="domain" description="PAC" evidence="2">
    <location>
        <begin position="249"/>
        <end position="301"/>
    </location>
</feature>
<dbReference type="InterPro" id="IPR000700">
    <property type="entry name" value="PAS-assoc_C"/>
</dbReference>
<feature type="domain" description="PAS" evidence="1">
    <location>
        <begin position="171"/>
        <end position="246"/>
    </location>
</feature>
<dbReference type="InterPro" id="IPR013655">
    <property type="entry name" value="PAS_fold_3"/>
</dbReference>
<evidence type="ECO:0000313" key="5">
    <source>
        <dbReference type="EMBL" id="MBM7851193.1"/>
    </source>
</evidence>
<dbReference type="PROSITE" id="PS50887">
    <property type="entry name" value="GGDEF"/>
    <property type="match status" value="1"/>
</dbReference>